<evidence type="ECO:0000313" key="4">
    <source>
        <dbReference type="Proteomes" id="UP000261420"/>
    </source>
</evidence>
<keyword evidence="4" id="KW-1185">Reference proteome</keyword>
<feature type="domain" description="SAM" evidence="2">
    <location>
        <begin position="21"/>
        <end position="68"/>
    </location>
</feature>
<feature type="region of interest" description="Disordered" evidence="1">
    <location>
        <begin position="277"/>
        <end position="306"/>
    </location>
</feature>
<dbReference type="GO" id="GO:0005737">
    <property type="term" value="C:cytoplasm"/>
    <property type="evidence" value="ECO:0007669"/>
    <property type="project" value="TreeGrafter"/>
</dbReference>
<sequence>MMDQGEMKIQEEDLPPDMKDWTKHHVREWALKLDDVDDTDAEILLKQNISWRSLLLLDTTDLNKMGVTYGSAKLIIHARNEVVKLKKEGPKSSTFQPGRPCKPYPFCRYDDTYRYMESSVLDITESGASDLIEPCHEYKGFNNTPDEFKMIKFTDEVIRFAAACMNSRTNGTIHFGIGDEPNFTHGQVLGVVVKDKEAYEKALRPAIDDCFEYKHKATAQRCIRPVRFVGVLNKSQTSSDKCVIEVDIVPDSTICEEREIYHTFNNTKKAKKKAKDKETVKTETNQSKQFYVRDGGSSRDLLKPTTSAKPMEEYNKFVDNMKQRSQLRKQAEEKHLSVIKTSTQGSRLSQMITGGSLSLDKSHFERYVIVTNKAHSSQFESLGFLVELNPTAVLDFDPETAKDGLECHFEQQSPVSVHLPAQYKITGPIEDIASNLKLTRNTSWVCCNGGIENEAPSDIDQWLMDKGASVRDVISFLCRKDVLPNKRFLVIFLLWSTVSEKIDPLVETFSTFCQELRGTDQILCICDNKNAFTSWKDLIEARCGINISGRCIFELSFAEVNGTILSLLSKNRRSIRFLPCGQGSRVLLEKKVERSLNTLEVLCVNQCEGGNEDKIVKEENFYRGGKVSWWNFYFSEQPGSTPFIKRDKFDYIMNTVIKDLCFLRKACVLFNLLHVPGCGGTTLAMHTLWALRDRFRCAILKDNNADLAEVAHQVVKLLTYVHKEQLPQAPVMLMIDDFDDMEKVFDLQQLIENECEKKNIQSKSPQVFLLNCMRSEFSGTIEPSEDTVYIGNDLSETEQKLFEEKLVEIEKTHKNAETFYGFMIMKKNFKPEYIQGVVHNTLKSFNRNQKHAQLLAVLVLLDAYCKRASLSVSLCEEYLGLQPKPYCGTIKVEEGFGKFSTLIDSCSVESKVEFKAVKVIHSSIARQCLQELATTHNMSKADITDILLTTNKLYECTQGKEKLLQDVHHILVKRHYSLVEESHFSPLIQDIAKETPGMEEVVLINASKRFEKDAIVSQLLARYYYLKKRDFPEAKVWAGKAKDLSTDSSYIADTSAQVIKHELKNAITNSKEEPISPQNLNTFLKMAQSAIDAFKETQSLAKKESIQRLKIKTDNCPFNTSGCLGEIQVGVLVIEVLAKTPIFSNDNVRHDIMSQILSEGITLQNLEKNDKWYRKHKPYYNILRDFEDVLYNLKYRMKTNFVLLDNFYVNLGSRFGMKESREQVAQNELCRCFREYAKLFCKTDSAALWKNKTIPLMLKLHEVRQFLEMQKADSYSGILNYLSNDISMEIMEKIAKQHAFLCVCDHRPSVKERIDFLYVNVVLSCIKLQSQNLQPYHKLTELLLKVLREQIQINDVLPLYFITVVLLWPQPGVQPCIRLGKYISQMKTSYHTEMREMYNGKRPIVHFFLGKKQGYERLVPLREIKRCIRTSEQFASMWENGRIWKEKKVEELLCRVTGEVKNNLILADTCFPDLKIEVTPMFRSQLSWRADGSKVSFFTGFSMKGPLALDIN</sequence>
<evidence type="ECO:0000313" key="3">
    <source>
        <dbReference type="Ensembl" id="ENSSDUP00000001562.1"/>
    </source>
</evidence>
<evidence type="ECO:0000259" key="2">
    <source>
        <dbReference type="PROSITE" id="PS50105"/>
    </source>
</evidence>
<dbReference type="Ensembl" id="ENSSDUT00000001619.1">
    <property type="protein sequence ID" value="ENSSDUP00000001562.1"/>
    <property type="gene ID" value="ENSSDUG00000001237.1"/>
</dbReference>
<dbReference type="PANTHER" id="PTHR16155:SF20">
    <property type="entry name" value="STERILE ALPHA MOTIF DOMAIN-CONTAINING PROTEIN 9-LIKE"/>
    <property type="match status" value="1"/>
</dbReference>
<reference evidence="3" key="1">
    <citation type="submission" date="2025-08" db="UniProtKB">
        <authorList>
            <consortium name="Ensembl"/>
        </authorList>
    </citation>
    <scope>IDENTIFICATION</scope>
</reference>
<dbReference type="OMA" id="EGHFEHK"/>
<dbReference type="PANTHER" id="PTHR16155">
    <property type="entry name" value="DED DOMAIN-CONTAINING PROTEIN"/>
    <property type="match status" value="1"/>
</dbReference>
<dbReference type="GeneID" id="111228094"/>
<name>A0A3B4T6H6_SERDU</name>
<dbReference type="PROSITE" id="PS50105">
    <property type="entry name" value="SAM_DOMAIN"/>
    <property type="match status" value="1"/>
</dbReference>
<dbReference type="Proteomes" id="UP000261420">
    <property type="component" value="Unplaced"/>
</dbReference>
<dbReference type="InterPro" id="IPR001660">
    <property type="entry name" value="SAM"/>
</dbReference>
<dbReference type="STRING" id="41447.ENSSDUP00000001562"/>
<protein>
    <submittedName>
        <fullName evidence="3">Sterile alpha motif domain-containing protein 9-like</fullName>
    </submittedName>
</protein>
<proteinExistence type="predicted"/>
<dbReference type="InterPro" id="IPR013761">
    <property type="entry name" value="SAM/pointed_sf"/>
</dbReference>
<dbReference type="GeneTree" id="ENSGT00390000013973"/>
<dbReference type="SUPFAM" id="SSF47769">
    <property type="entry name" value="SAM/Pointed domain"/>
    <property type="match status" value="1"/>
</dbReference>
<dbReference type="RefSeq" id="XP_022609622.1">
    <property type="nucleotide sequence ID" value="XM_022753901.1"/>
</dbReference>
<organism evidence="3 4">
    <name type="scientific">Seriola dumerili</name>
    <name type="common">Greater amberjack</name>
    <name type="synonym">Caranx dumerili</name>
    <dbReference type="NCBI Taxonomy" id="41447"/>
    <lineage>
        <taxon>Eukaryota</taxon>
        <taxon>Metazoa</taxon>
        <taxon>Chordata</taxon>
        <taxon>Craniata</taxon>
        <taxon>Vertebrata</taxon>
        <taxon>Euteleostomi</taxon>
        <taxon>Actinopterygii</taxon>
        <taxon>Neopterygii</taxon>
        <taxon>Teleostei</taxon>
        <taxon>Neoteleostei</taxon>
        <taxon>Acanthomorphata</taxon>
        <taxon>Carangaria</taxon>
        <taxon>Carangiformes</taxon>
        <taxon>Carangidae</taxon>
        <taxon>Seriola</taxon>
    </lineage>
</organism>
<reference evidence="3" key="2">
    <citation type="submission" date="2025-09" db="UniProtKB">
        <authorList>
            <consortium name="Ensembl"/>
        </authorList>
    </citation>
    <scope>IDENTIFICATION</scope>
</reference>
<dbReference type="KEGG" id="sdu:111228094"/>
<accession>A0A3B4T6H6</accession>
<evidence type="ECO:0000256" key="1">
    <source>
        <dbReference type="SAM" id="MobiDB-lite"/>
    </source>
</evidence>
<dbReference type="Gene3D" id="1.10.150.50">
    <property type="entry name" value="Transcription Factor, Ets-1"/>
    <property type="match status" value="1"/>
</dbReference>